<proteinExistence type="predicted"/>
<dbReference type="SUPFAM" id="SSF53067">
    <property type="entry name" value="Actin-like ATPase domain"/>
    <property type="match status" value="1"/>
</dbReference>
<evidence type="ECO:0000259" key="1">
    <source>
        <dbReference type="SMART" id="SM00842"/>
    </source>
</evidence>
<feature type="non-terminal residue" evidence="2">
    <location>
        <position position="83"/>
    </location>
</feature>
<sequence length="83" mass="8676">MAKRTTLTSIDVGTTKICTTMADMSEGGGIRVIGVGVAPSRGLHKGLVVNINEAKESIRESIRKAEQASGTKIESAYIGVTGR</sequence>
<reference evidence="2" key="1">
    <citation type="journal article" date="2014" name="Front. Microbiol.">
        <title>High frequency of phylogenetically diverse reductive dehalogenase-homologous genes in deep subseafloor sedimentary metagenomes.</title>
        <authorList>
            <person name="Kawai M."/>
            <person name="Futagami T."/>
            <person name="Toyoda A."/>
            <person name="Takaki Y."/>
            <person name="Nishi S."/>
            <person name="Hori S."/>
            <person name="Arai W."/>
            <person name="Tsubouchi T."/>
            <person name="Morono Y."/>
            <person name="Uchiyama I."/>
            <person name="Ito T."/>
            <person name="Fujiyama A."/>
            <person name="Inagaki F."/>
            <person name="Takami H."/>
        </authorList>
    </citation>
    <scope>NUCLEOTIDE SEQUENCE</scope>
    <source>
        <strain evidence="2">Expedition CK06-06</strain>
    </source>
</reference>
<dbReference type="GO" id="GO:0051301">
    <property type="term" value="P:cell division"/>
    <property type="evidence" value="ECO:0007669"/>
    <property type="project" value="InterPro"/>
</dbReference>
<evidence type="ECO:0000313" key="2">
    <source>
        <dbReference type="EMBL" id="GAJ10963.1"/>
    </source>
</evidence>
<organism evidence="2">
    <name type="scientific">marine sediment metagenome</name>
    <dbReference type="NCBI Taxonomy" id="412755"/>
    <lineage>
        <taxon>unclassified sequences</taxon>
        <taxon>metagenomes</taxon>
        <taxon>ecological metagenomes</taxon>
    </lineage>
</organism>
<dbReference type="InterPro" id="IPR003494">
    <property type="entry name" value="SHS2_FtsA"/>
</dbReference>
<accession>X1U0B1</accession>
<comment type="caution">
    <text evidence="2">The sequence shown here is derived from an EMBL/GenBank/DDBJ whole genome shotgun (WGS) entry which is preliminary data.</text>
</comment>
<dbReference type="InterPro" id="IPR043129">
    <property type="entry name" value="ATPase_NBD"/>
</dbReference>
<dbReference type="EMBL" id="BARW01030903">
    <property type="protein sequence ID" value="GAJ10963.1"/>
    <property type="molecule type" value="Genomic_DNA"/>
</dbReference>
<dbReference type="Gene3D" id="3.30.420.40">
    <property type="match status" value="1"/>
</dbReference>
<dbReference type="AlphaFoldDB" id="X1U0B1"/>
<gene>
    <name evidence="2" type="ORF">S12H4_49291</name>
</gene>
<name>X1U0B1_9ZZZZ</name>
<feature type="domain" description="SHS2" evidence="1">
    <location>
        <begin position="7"/>
        <end position="83"/>
    </location>
</feature>
<protein>
    <recommendedName>
        <fullName evidence="1">SHS2 domain-containing protein</fullName>
    </recommendedName>
</protein>
<dbReference type="SMART" id="SM00842">
    <property type="entry name" value="FtsA"/>
    <property type="match status" value="1"/>
</dbReference>